<evidence type="ECO:0000313" key="3">
    <source>
        <dbReference type="Proteomes" id="UP000035656"/>
    </source>
</evidence>
<protein>
    <recommendedName>
        <fullName evidence="1">FIST domain-containing protein</fullName>
    </recommendedName>
</protein>
<dbReference type="InterPro" id="IPR013702">
    <property type="entry name" value="FIST_domain_N"/>
</dbReference>
<evidence type="ECO:0000313" key="2">
    <source>
        <dbReference type="EMBL" id="AKM78158.1"/>
    </source>
</evidence>
<sequence length="69" mass="7140">MMVMLSDASLTKAIVSDVVMGVHEVFGASVSMVGGGSSDNLKFKKSSQFLNDTVYTDAAVGLLLVADSP</sequence>
<dbReference type="Proteomes" id="UP000035656">
    <property type="component" value="Chromosome"/>
</dbReference>
<gene>
    <name evidence="2" type="ORF">UX70_C0001G0435</name>
</gene>
<dbReference type="AlphaFoldDB" id="A0A0G4ASJ3"/>
<organism evidence="2 3">
    <name type="scientific">Candidatus Wolfebacteria bacterium GW2011_GWB1_47_1</name>
    <dbReference type="NCBI Taxonomy" id="1619007"/>
    <lineage>
        <taxon>Bacteria</taxon>
        <taxon>Candidatus Wolfeibacteriota</taxon>
    </lineage>
</organism>
<name>A0A0G4ASJ3_9BACT</name>
<feature type="domain" description="FIST" evidence="1">
    <location>
        <begin position="12"/>
        <end position="67"/>
    </location>
</feature>
<accession>A0A0G4ASJ3</accession>
<evidence type="ECO:0000259" key="1">
    <source>
        <dbReference type="Pfam" id="PF08495"/>
    </source>
</evidence>
<dbReference type="KEGG" id="pwo:UX70_C0001G0435"/>
<dbReference type="EMBL" id="CP011209">
    <property type="protein sequence ID" value="AKM78158.1"/>
    <property type="molecule type" value="Genomic_DNA"/>
</dbReference>
<reference evidence="2 3" key="1">
    <citation type="journal article" date="2015" name="Nature">
        <title>rRNA introns, odd ribosomes, and small enigmatic genomes across a large radiation of phyla.</title>
        <authorList>
            <person name="Brown C.T."/>
            <person name="Hug L.A."/>
            <person name="Thomas B.C."/>
            <person name="Sharon I."/>
            <person name="Castelle C.J."/>
            <person name="Singh A."/>
            <person name="Wilkins M.J."/>
            <person name="Williams K.H."/>
            <person name="Banfield J.F."/>
        </authorList>
    </citation>
    <scope>NUCLEOTIDE SEQUENCE [LARGE SCALE GENOMIC DNA]</scope>
</reference>
<dbReference type="STRING" id="1619007.UX70_C0001G0435"/>
<dbReference type="Pfam" id="PF08495">
    <property type="entry name" value="FIST"/>
    <property type="match status" value="1"/>
</dbReference>
<proteinExistence type="predicted"/>